<reference evidence="1" key="1">
    <citation type="submission" date="2019-03" db="EMBL/GenBank/DDBJ databases">
        <authorList>
            <person name="Danneels B."/>
        </authorList>
    </citation>
    <scope>NUCLEOTIDE SEQUENCE</scope>
</reference>
<dbReference type="AlphaFoldDB" id="A0A484NWB0"/>
<dbReference type="InterPro" id="IPR038691">
    <property type="entry name" value="ComJ_sf"/>
</dbReference>
<name>A0A484NWB0_9ZZZZ</name>
<gene>
    <name evidence="1" type="ORF">AMP9_2424</name>
</gene>
<accession>A0A484NWB0</accession>
<organism evidence="1">
    <name type="scientific">plant metagenome</name>
    <dbReference type="NCBI Taxonomy" id="1297885"/>
    <lineage>
        <taxon>unclassified sequences</taxon>
        <taxon>metagenomes</taxon>
        <taxon>organismal metagenomes</taxon>
    </lineage>
</organism>
<dbReference type="Gene3D" id="2.60.34.30">
    <property type="entry name" value="Competence, DNA-entry nuclease inhibitor, ComJ"/>
    <property type="match status" value="1"/>
</dbReference>
<protein>
    <submittedName>
        <fullName evidence="1">Uncharacterized protein</fullName>
    </submittedName>
</protein>
<dbReference type="EMBL" id="CAADHY010000006">
    <property type="protein sequence ID" value="VFR16709.1"/>
    <property type="molecule type" value="Genomic_DNA"/>
</dbReference>
<evidence type="ECO:0000313" key="1">
    <source>
        <dbReference type="EMBL" id="VFR16709.1"/>
    </source>
</evidence>
<sequence length="184" mass="20065">MRPDRRLDRRTLLAWGAVGIMGPAMGASSPRVLYQGELLADYFQIYLRDEGHPDLPDDYTDEALSRRMTASRHAVLIHTARNMTVPVRVIGHDQRPAPELASWQQVVEAGIRCPSGQLVLAGLTDYAPSAARLAVPAGALGIRVGMSGLDTLSEDGLEGEDRYVIQVWPGAEPQGVRVLKAWSP</sequence>
<proteinExistence type="predicted"/>